<protein>
    <submittedName>
        <fullName evidence="1">Uncharacterized protein</fullName>
    </submittedName>
</protein>
<accession>A0A1S2VAZ8</accession>
<organism evidence="1 2">
    <name type="scientific">Arsenicibacter rosenii</name>
    <dbReference type="NCBI Taxonomy" id="1750698"/>
    <lineage>
        <taxon>Bacteria</taxon>
        <taxon>Pseudomonadati</taxon>
        <taxon>Bacteroidota</taxon>
        <taxon>Cytophagia</taxon>
        <taxon>Cytophagales</taxon>
        <taxon>Spirosomataceae</taxon>
        <taxon>Arsenicibacter</taxon>
    </lineage>
</organism>
<dbReference type="Proteomes" id="UP000181790">
    <property type="component" value="Unassembled WGS sequence"/>
</dbReference>
<gene>
    <name evidence="1" type="ORF">BLX24_30105</name>
</gene>
<evidence type="ECO:0000313" key="1">
    <source>
        <dbReference type="EMBL" id="OIN55485.1"/>
    </source>
</evidence>
<proteinExistence type="predicted"/>
<reference evidence="1 2" key="1">
    <citation type="submission" date="2016-10" db="EMBL/GenBank/DDBJ databases">
        <title>Arsenicibacter rosenii gen. nov., sp. nov., an efficient arsenic-methylating bacterium isolated from an arsenic-contaminated paddy soil.</title>
        <authorList>
            <person name="Huang K."/>
        </authorList>
    </citation>
    <scope>NUCLEOTIDE SEQUENCE [LARGE SCALE GENOMIC DNA]</scope>
    <source>
        <strain evidence="1 2">SM-1</strain>
    </source>
</reference>
<keyword evidence="2" id="KW-1185">Reference proteome</keyword>
<dbReference type="AlphaFoldDB" id="A0A1S2VAZ8"/>
<evidence type="ECO:0000313" key="2">
    <source>
        <dbReference type="Proteomes" id="UP000181790"/>
    </source>
</evidence>
<sequence>MLQVQQFNFLLNRFMQPIIITLSPHPDFEKIRRQVRCSEFTVKFSDDPDHQRIILPLVIELTSRSETQVPVVVDGQETGESETVYGPWEPYRKLSLSNQVAAVTESNNSKFVDPATFNLVPAGTEGAVPELTAIWSQLGPPIVQLITTVLSRMDQRGNFNDLSQL</sequence>
<comment type="caution">
    <text evidence="1">The sequence shown here is derived from an EMBL/GenBank/DDBJ whole genome shotgun (WGS) entry which is preliminary data.</text>
</comment>
<dbReference type="EMBL" id="MORL01000112">
    <property type="protein sequence ID" value="OIN55485.1"/>
    <property type="molecule type" value="Genomic_DNA"/>
</dbReference>
<name>A0A1S2VAZ8_9BACT</name>